<organism evidence="1 2">
    <name type="scientific">Sorangium cellulosum</name>
    <name type="common">Polyangium cellulosum</name>
    <dbReference type="NCBI Taxonomy" id="56"/>
    <lineage>
        <taxon>Bacteria</taxon>
        <taxon>Pseudomonadati</taxon>
        <taxon>Myxococcota</taxon>
        <taxon>Polyangia</taxon>
        <taxon>Polyangiales</taxon>
        <taxon>Polyangiaceae</taxon>
        <taxon>Sorangium</taxon>
    </lineage>
</organism>
<dbReference type="RefSeq" id="WP_061606463.1">
    <property type="nucleotide sequence ID" value="NZ_JEMA01000276.1"/>
</dbReference>
<accession>A0A150QXE1</accession>
<evidence type="ECO:0000313" key="1">
    <source>
        <dbReference type="EMBL" id="KYF72268.1"/>
    </source>
</evidence>
<gene>
    <name evidence="1" type="ORF">BE15_45605</name>
</gene>
<protein>
    <submittedName>
        <fullName evidence="1">Uncharacterized protein</fullName>
    </submittedName>
</protein>
<dbReference type="Proteomes" id="UP000075260">
    <property type="component" value="Unassembled WGS sequence"/>
</dbReference>
<sequence length="74" mass="7841">MAREAAHQAANADQREQTAKLAVQAGGDVLAREALGRKREARALAATLELQATTIFAAMEEYTSALAVIKASSR</sequence>
<comment type="caution">
    <text evidence="1">The sequence shown here is derived from an EMBL/GenBank/DDBJ whole genome shotgun (WGS) entry which is preliminary data.</text>
</comment>
<dbReference type="EMBL" id="JEMA01000276">
    <property type="protein sequence ID" value="KYF72268.1"/>
    <property type="molecule type" value="Genomic_DNA"/>
</dbReference>
<dbReference type="AlphaFoldDB" id="A0A150QXE1"/>
<proteinExistence type="predicted"/>
<evidence type="ECO:0000313" key="2">
    <source>
        <dbReference type="Proteomes" id="UP000075260"/>
    </source>
</evidence>
<reference evidence="1 2" key="1">
    <citation type="submission" date="2014-02" db="EMBL/GenBank/DDBJ databases">
        <title>The small core and large imbalanced accessory genome model reveals a collaborative survival strategy of Sorangium cellulosum strains in nature.</title>
        <authorList>
            <person name="Han K."/>
            <person name="Peng R."/>
            <person name="Blom J."/>
            <person name="Li Y.-Z."/>
        </authorList>
    </citation>
    <scope>NUCLEOTIDE SEQUENCE [LARGE SCALE GENOMIC DNA]</scope>
    <source>
        <strain evidence="1 2">So0008-312</strain>
    </source>
</reference>
<name>A0A150QXE1_SORCE</name>